<dbReference type="SUPFAM" id="SSF53955">
    <property type="entry name" value="Lysozyme-like"/>
    <property type="match status" value="1"/>
</dbReference>
<dbReference type="RefSeq" id="WP_013188291.1">
    <property type="nucleotide sequence ID" value="NC_014230.1"/>
</dbReference>
<evidence type="ECO:0008006" key="4">
    <source>
        <dbReference type="Google" id="ProtNLM"/>
    </source>
</evidence>
<sequence length="214" mass="23967">MKKRKLLRLSAIPIIGATILFSFSTEEASFDYNYSTKGLDLFYTVPNLSDMVKGASNLNVYPELGKGYLGFKEALAFKESRGDYSIINQFGYLGKYQFNKNTLKMVGVYDTNEFMNNPELQEKAFLAYTSRNKWVLRRDIKRSVGKVINGVKITESGILAAAHLSGPGSVKKYLRSGGATGFSDAFGTTIDYYMKKFGGYDMSFVKQDKMAKVN</sequence>
<name>A3UAS4_CROAH</name>
<proteinExistence type="predicted"/>
<dbReference type="KEGG" id="cat:CA2559_12758"/>
<evidence type="ECO:0000256" key="1">
    <source>
        <dbReference type="SAM" id="SignalP"/>
    </source>
</evidence>
<dbReference type="AlphaFoldDB" id="A3UAS4"/>
<reference evidence="2 3" key="1">
    <citation type="journal article" date="2010" name="J. Bacteriol.">
        <title>The complete genome sequence of Croceibacter atlanticus HTCC2559T.</title>
        <authorList>
            <person name="Oh H.M."/>
            <person name="Kang I."/>
            <person name="Ferriera S."/>
            <person name="Giovannoni S.J."/>
            <person name="Cho J.C."/>
        </authorList>
    </citation>
    <scope>NUCLEOTIDE SEQUENCE [LARGE SCALE GENOMIC DNA]</scope>
    <source>
        <strain evidence="3">ATCC BAA-628 / HTCC2559 / KCTC 12090</strain>
    </source>
</reference>
<keyword evidence="3" id="KW-1185">Reference proteome</keyword>
<feature type="chain" id="PRO_5002660658" description="LysM domain protein" evidence="1">
    <location>
        <begin position="29"/>
        <end position="214"/>
    </location>
</feature>
<evidence type="ECO:0000313" key="2">
    <source>
        <dbReference type="EMBL" id="EAP86910.1"/>
    </source>
</evidence>
<gene>
    <name evidence="2" type="ordered locus">CA2559_12758</name>
</gene>
<dbReference type="OrthoDB" id="1143238at2"/>
<dbReference type="Gene3D" id="1.10.530.10">
    <property type="match status" value="1"/>
</dbReference>
<dbReference type="eggNOG" id="COG0741">
    <property type="taxonomic scope" value="Bacteria"/>
</dbReference>
<dbReference type="HOGENOM" id="CLU_111956_0_0_10"/>
<dbReference type="GeneID" id="89454265"/>
<evidence type="ECO:0000313" key="3">
    <source>
        <dbReference type="Proteomes" id="UP000002297"/>
    </source>
</evidence>
<protein>
    <recommendedName>
        <fullName evidence="4">LysM domain protein</fullName>
    </recommendedName>
</protein>
<dbReference type="EMBL" id="CP002046">
    <property type="protein sequence ID" value="EAP86910.1"/>
    <property type="molecule type" value="Genomic_DNA"/>
</dbReference>
<dbReference type="Proteomes" id="UP000002297">
    <property type="component" value="Chromosome"/>
</dbReference>
<dbReference type="InterPro" id="IPR023346">
    <property type="entry name" value="Lysozyme-like_dom_sf"/>
</dbReference>
<feature type="signal peptide" evidence="1">
    <location>
        <begin position="1"/>
        <end position="28"/>
    </location>
</feature>
<accession>A3UAS4</accession>
<organism evidence="2 3">
    <name type="scientific">Croceibacter atlanticus (strain ATCC BAA-628 / JCM 21780 / CIP 108009 / IAM 15332 / KCTC 12090 / HTCC2559)</name>
    <dbReference type="NCBI Taxonomy" id="216432"/>
    <lineage>
        <taxon>Bacteria</taxon>
        <taxon>Pseudomonadati</taxon>
        <taxon>Bacteroidota</taxon>
        <taxon>Flavobacteriia</taxon>
        <taxon>Flavobacteriales</taxon>
        <taxon>Flavobacteriaceae</taxon>
        <taxon>Croceibacter</taxon>
    </lineage>
</organism>
<keyword evidence="1" id="KW-0732">Signal</keyword>
<dbReference type="STRING" id="216432.CA2559_12758"/>